<organism evidence="1">
    <name type="scientific">uncultured Caudovirales phage</name>
    <dbReference type="NCBI Taxonomy" id="2100421"/>
    <lineage>
        <taxon>Viruses</taxon>
        <taxon>Duplodnaviria</taxon>
        <taxon>Heunggongvirae</taxon>
        <taxon>Uroviricota</taxon>
        <taxon>Caudoviricetes</taxon>
        <taxon>Peduoviridae</taxon>
        <taxon>Maltschvirus</taxon>
        <taxon>Maltschvirus maltsch</taxon>
    </lineage>
</organism>
<protein>
    <submittedName>
        <fullName evidence="1">Uncharacterized protein</fullName>
    </submittedName>
</protein>
<evidence type="ECO:0000313" key="1">
    <source>
        <dbReference type="EMBL" id="CAB4194435.1"/>
    </source>
</evidence>
<gene>
    <name evidence="1" type="ORF">UFOVP1254_58</name>
</gene>
<sequence>MSPELLSVLAQIYARQGELLAMQADNMQRAAIGMSMAWTGADFAGPIAELDRLAQSARLLQ</sequence>
<proteinExistence type="predicted"/>
<accession>A0A6J5RQ29</accession>
<name>A0A6J5RQ29_9CAUD</name>
<dbReference type="EMBL" id="LR797210">
    <property type="protein sequence ID" value="CAB4194435.1"/>
    <property type="molecule type" value="Genomic_DNA"/>
</dbReference>
<reference evidence="1" key="1">
    <citation type="submission" date="2020-05" db="EMBL/GenBank/DDBJ databases">
        <authorList>
            <person name="Chiriac C."/>
            <person name="Salcher M."/>
            <person name="Ghai R."/>
            <person name="Kavagutti S V."/>
        </authorList>
    </citation>
    <scope>NUCLEOTIDE SEQUENCE</scope>
</reference>